<dbReference type="GeneID" id="4708105"/>
<dbReference type="OrthoDB" id="4507000at2759"/>
<organism evidence="1 2">
    <name type="scientific">Aspergillus clavatus (strain ATCC 1007 / CBS 513.65 / DSM 816 / NCTC 3887 / NRRL 1 / QM 1276 / 107)</name>
    <dbReference type="NCBI Taxonomy" id="344612"/>
    <lineage>
        <taxon>Eukaryota</taxon>
        <taxon>Fungi</taxon>
        <taxon>Dikarya</taxon>
        <taxon>Ascomycota</taxon>
        <taxon>Pezizomycotina</taxon>
        <taxon>Eurotiomycetes</taxon>
        <taxon>Eurotiomycetidae</taxon>
        <taxon>Eurotiales</taxon>
        <taxon>Aspergillaceae</taxon>
        <taxon>Aspergillus</taxon>
        <taxon>Aspergillus subgen. Fumigati</taxon>
    </lineage>
</organism>
<name>A1C6W1_ASPCL</name>
<dbReference type="RefSeq" id="XP_001275558.1">
    <property type="nucleotide sequence ID" value="XM_001275557.1"/>
</dbReference>
<dbReference type="InterPro" id="IPR038718">
    <property type="entry name" value="SNF2-like_sf"/>
</dbReference>
<evidence type="ECO:0000313" key="1">
    <source>
        <dbReference type="EMBL" id="EAW14132.1"/>
    </source>
</evidence>
<protein>
    <recommendedName>
        <fullName evidence="3">SNF2 N-terminal domain-containing protein</fullName>
    </recommendedName>
</protein>
<dbReference type="HOGENOM" id="CLU_2372375_0_0_1"/>
<keyword evidence="2" id="KW-1185">Reference proteome</keyword>
<evidence type="ECO:0000313" key="2">
    <source>
        <dbReference type="Proteomes" id="UP000006701"/>
    </source>
</evidence>
<dbReference type="Gene3D" id="3.40.50.10810">
    <property type="entry name" value="Tandem AAA-ATPase domain"/>
    <property type="match status" value="1"/>
</dbReference>
<evidence type="ECO:0008006" key="3">
    <source>
        <dbReference type="Google" id="ProtNLM"/>
    </source>
</evidence>
<dbReference type="KEGG" id="act:ACLA_071650"/>
<sequence length="95" mass="10376">MSSRESNPNVAVVAGPTLILCPSGLIDTWLAEIYARFGDAITVLLFDGHTAHTGDFRRKGLTINTTADQTNHDLKATKETAAWKSAICLPEHQWP</sequence>
<dbReference type="Proteomes" id="UP000006701">
    <property type="component" value="Unassembled WGS sequence"/>
</dbReference>
<proteinExistence type="predicted"/>
<reference evidence="1 2" key="1">
    <citation type="journal article" date="2008" name="PLoS Genet.">
        <title>Genomic islands in the pathogenic filamentous fungus Aspergillus fumigatus.</title>
        <authorList>
            <person name="Fedorova N.D."/>
            <person name="Khaldi N."/>
            <person name="Joardar V.S."/>
            <person name="Maiti R."/>
            <person name="Amedeo P."/>
            <person name="Anderson M.J."/>
            <person name="Crabtree J."/>
            <person name="Silva J.C."/>
            <person name="Badger J.H."/>
            <person name="Albarraq A."/>
            <person name="Angiuoli S."/>
            <person name="Bussey H."/>
            <person name="Bowyer P."/>
            <person name="Cotty P.J."/>
            <person name="Dyer P.S."/>
            <person name="Egan A."/>
            <person name="Galens K."/>
            <person name="Fraser-Liggett C.M."/>
            <person name="Haas B.J."/>
            <person name="Inman J.M."/>
            <person name="Kent R."/>
            <person name="Lemieux S."/>
            <person name="Malavazi I."/>
            <person name="Orvis J."/>
            <person name="Roemer T."/>
            <person name="Ronning C.M."/>
            <person name="Sundaram J.P."/>
            <person name="Sutton G."/>
            <person name="Turner G."/>
            <person name="Venter J.C."/>
            <person name="White O.R."/>
            <person name="Whitty B.R."/>
            <person name="Youngman P."/>
            <person name="Wolfe K.H."/>
            <person name="Goldman G.H."/>
            <person name="Wortman J.R."/>
            <person name="Jiang B."/>
            <person name="Denning D.W."/>
            <person name="Nierman W.C."/>
        </authorList>
    </citation>
    <scope>NUCLEOTIDE SEQUENCE [LARGE SCALE GENOMIC DNA]</scope>
    <source>
        <strain evidence="2">ATCC 1007 / CBS 513.65 / DSM 816 / NCTC 3887 / NRRL 1</strain>
    </source>
</reference>
<dbReference type="AlphaFoldDB" id="A1C6W1"/>
<dbReference type="STRING" id="344612.A1C6W1"/>
<accession>A1C6W1</accession>
<gene>
    <name evidence="1" type="ORF">ACLA_071650</name>
</gene>
<dbReference type="EMBL" id="DS027045">
    <property type="protein sequence ID" value="EAW14132.1"/>
    <property type="molecule type" value="Genomic_DNA"/>
</dbReference>
<dbReference type="VEuPathDB" id="FungiDB:ACLA_071650"/>